<dbReference type="AlphaFoldDB" id="R6Y023"/>
<keyword evidence="2" id="KW-0812">Transmembrane</keyword>
<accession>R6Y023</accession>
<protein>
    <submittedName>
        <fullName evidence="3">Cell division protein FtsL</fullName>
    </submittedName>
</protein>
<dbReference type="Pfam" id="PF04977">
    <property type="entry name" value="DivIC"/>
    <property type="match status" value="1"/>
</dbReference>
<evidence type="ECO:0000256" key="1">
    <source>
        <dbReference type="SAM" id="Coils"/>
    </source>
</evidence>
<evidence type="ECO:0000313" key="4">
    <source>
        <dbReference type="Proteomes" id="UP000014937"/>
    </source>
</evidence>
<gene>
    <name evidence="3" type="ORF">BN587_00725</name>
</gene>
<dbReference type="GO" id="GO:0051301">
    <property type="term" value="P:cell division"/>
    <property type="evidence" value="ECO:0007669"/>
    <property type="project" value="UniProtKB-KW"/>
</dbReference>
<feature type="coiled-coil region" evidence="1">
    <location>
        <begin position="63"/>
        <end position="93"/>
    </location>
</feature>
<keyword evidence="2" id="KW-0472">Membrane</keyword>
<evidence type="ECO:0000313" key="3">
    <source>
        <dbReference type="EMBL" id="CDD11822.1"/>
    </source>
</evidence>
<proteinExistence type="predicted"/>
<sequence>MLARKYDNYAWQEQPAEQYEAPQPVRRRRRKPDKMKLIRSGLFKILAVVMVAYFAMVLRSEAMVQCSNELVSLQKQEAQLINQNNELRIEVEQLKGPERIIGLAEQRLGMSVARSNIYVKAGEAAKSSNSLAAK</sequence>
<name>R6Y023_9FIRM</name>
<evidence type="ECO:0000256" key="2">
    <source>
        <dbReference type="SAM" id="Phobius"/>
    </source>
</evidence>
<keyword evidence="2" id="KW-1133">Transmembrane helix</keyword>
<keyword evidence="3" id="KW-0132">Cell division</keyword>
<dbReference type="Proteomes" id="UP000014937">
    <property type="component" value="Unassembled WGS sequence"/>
</dbReference>
<dbReference type="InterPro" id="IPR007060">
    <property type="entry name" value="FtsL/DivIC"/>
</dbReference>
<keyword evidence="3" id="KW-0131">Cell cycle</keyword>
<dbReference type="RefSeq" id="WP_021719811.1">
    <property type="nucleotide sequence ID" value="NZ_FR892777.1"/>
</dbReference>
<dbReference type="HOGENOM" id="CLU_145203_0_0_9"/>
<dbReference type="EMBL" id="CBGL010000101">
    <property type="protein sequence ID" value="CDD11822.1"/>
    <property type="molecule type" value="Genomic_DNA"/>
</dbReference>
<feature type="transmembrane region" description="Helical" evidence="2">
    <location>
        <begin position="37"/>
        <end position="58"/>
    </location>
</feature>
<comment type="caution">
    <text evidence="3">The sequence shown here is derived from an EMBL/GenBank/DDBJ whole genome shotgun (WGS) entry which is preliminary data.</text>
</comment>
<reference evidence="3" key="1">
    <citation type="submission" date="2012-11" db="EMBL/GenBank/DDBJ databases">
        <title>Dependencies among metagenomic species, viruses, plasmids and units of genetic variation.</title>
        <authorList>
            <person name="Nielsen H.B."/>
            <person name="Almeida M."/>
            <person name="Juncker A.S."/>
            <person name="Rasmussen S."/>
            <person name="Li J."/>
            <person name="Sunagawa S."/>
            <person name="Plichta D."/>
            <person name="Gautier L."/>
            <person name="Le Chatelier E."/>
            <person name="Peletier E."/>
            <person name="Bonde I."/>
            <person name="Nielsen T."/>
            <person name="Manichanh C."/>
            <person name="Arumugam M."/>
            <person name="Batto J."/>
            <person name="Santos M.B.Q.D."/>
            <person name="Blom N."/>
            <person name="Borruel N."/>
            <person name="Burgdorf K.S."/>
            <person name="Boumezbeur F."/>
            <person name="Casellas F."/>
            <person name="Dore J."/>
            <person name="Guarner F."/>
            <person name="Hansen T."/>
            <person name="Hildebrand F."/>
            <person name="Kaas R.S."/>
            <person name="Kennedy S."/>
            <person name="Kristiansen K."/>
            <person name="Kultima J.R."/>
            <person name="Leonard P."/>
            <person name="Levenez F."/>
            <person name="Lund O."/>
            <person name="Moumen B."/>
            <person name="Le Paslier D."/>
            <person name="Pons N."/>
            <person name="Pedersen O."/>
            <person name="Prifti E."/>
            <person name="Qin J."/>
            <person name="Raes J."/>
            <person name="Tap J."/>
            <person name="Tims S."/>
            <person name="Ussery D.W."/>
            <person name="Yamada T."/>
            <person name="MetaHit consortium"/>
            <person name="Renault P."/>
            <person name="Sicheritz-Ponten T."/>
            <person name="Bork P."/>
            <person name="Wang J."/>
            <person name="Brunak S."/>
            <person name="Ehrlich S.D."/>
        </authorList>
    </citation>
    <scope>NUCLEOTIDE SEQUENCE [LARGE SCALE GENOMIC DNA]</scope>
</reference>
<keyword evidence="1" id="KW-0175">Coiled coil</keyword>
<organism evidence="3 4">
    <name type="scientific">Phascolarctobacterium succinatutens CAG:287</name>
    <dbReference type="NCBI Taxonomy" id="1263101"/>
    <lineage>
        <taxon>Bacteria</taxon>
        <taxon>Bacillati</taxon>
        <taxon>Bacillota</taxon>
        <taxon>Negativicutes</taxon>
        <taxon>Acidaminococcales</taxon>
        <taxon>Acidaminococcaceae</taxon>
        <taxon>Phascolarctobacterium</taxon>
    </lineage>
</organism>